<evidence type="ECO:0000256" key="2">
    <source>
        <dbReference type="ARBA" id="ARBA00022490"/>
    </source>
</evidence>
<comment type="subcellular location">
    <subcellularLocation>
        <location evidence="1">Cytoplasm</location>
    </subcellularLocation>
</comment>
<evidence type="ECO:0000313" key="9">
    <source>
        <dbReference type="Proteomes" id="UP001597302"/>
    </source>
</evidence>
<keyword evidence="3" id="KW-0805">Transcription regulation</keyword>
<keyword evidence="6" id="KW-0175">Coiled coil</keyword>
<dbReference type="Pfam" id="PF00376">
    <property type="entry name" value="MerR"/>
    <property type="match status" value="1"/>
</dbReference>
<dbReference type="CDD" id="cd01108">
    <property type="entry name" value="HTH_CueR"/>
    <property type="match status" value="1"/>
</dbReference>
<feature type="domain" description="HTH merR-type" evidence="7">
    <location>
        <begin position="1"/>
        <end position="69"/>
    </location>
</feature>
<dbReference type="NCBIfam" id="TIGR02044">
    <property type="entry name" value="CueR"/>
    <property type="match status" value="1"/>
</dbReference>
<evidence type="ECO:0000256" key="1">
    <source>
        <dbReference type="ARBA" id="ARBA00004496"/>
    </source>
</evidence>
<evidence type="ECO:0000256" key="6">
    <source>
        <dbReference type="SAM" id="Coils"/>
    </source>
</evidence>
<dbReference type="RefSeq" id="WP_131573405.1">
    <property type="nucleotide sequence ID" value="NZ_CBCSAJ010000025.1"/>
</dbReference>
<protein>
    <submittedName>
        <fullName evidence="8">Cu(I)-responsive transcriptional regulator</fullName>
    </submittedName>
</protein>
<dbReference type="Gene3D" id="1.10.1660.10">
    <property type="match status" value="1"/>
</dbReference>
<dbReference type="InterPro" id="IPR000551">
    <property type="entry name" value="MerR-type_HTH_dom"/>
</dbReference>
<evidence type="ECO:0000313" key="8">
    <source>
        <dbReference type="EMBL" id="MFD1480987.1"/>
    </source>
</evidence>
<keyword evidence="4" id="KW-0238">DNA-binding</keyword>
<keyword evidence="5" id="KW-0804">Transcription</keyword>
<keyword evidence="9" id="KW-1185">Reference proteome</keyword>
<comment type="caution">
    <text evidence="8">The sequence shown here is derived from an EMBL/GenBank/DDBJ whole genome shotgun (WGS) entry which is preliminary data.</text>
</comment>
<dbReference type="PANTHER" id="PTHR30204">
    <property type="entry name" value="REDOX-CYCLING DRUG-SENSING TRANSCRIPTIONAL ACTIVATOR SOXR"/>
    <property type="match status" value="1"/>
</dbReference>
<accession>A0ABW4DV19</accession>
<dbReference type="Proteomes" id="UP001597302">
    <property type="component" value="Unassembled WGS sequence"/>
</dbReference>
<dbReference type="InterPro" id="IPR009061">
    <property type="entry name" value="DNA-bd_dom_put_sf"/>
</dbReference>
<dbReference type="PROSITE" id="PS50937">
    <property type="entry name" value="HTH_MERR_2"/>
    <property type="match status" value="1"/>
</dbReference>
<evidence type="ECO:0000259" key="7">
    <source>
        <dbReference type="PROSITE" id="PS50937"/>
    </source>
</evidence>
<gene>
    <name evidence="8" type="primary">cueR</name>
    <name evidence="8" type="ORF">ACFQ5P_06745</name>
</gene>
<sequence length="156" mass="17685">MNIGDASALSGVSAKMIRYYEQIGLIPQAMRTASGYRDYAEADIHMLRFIARARDLGFPVSEITDLLDLWRNTNRHSADVKALAQARVQDLRHKIAHLQDMANTLDELARSCVGNERPDCPILRNLENPETQKSMTPGERVHQNKTDLNIKRRITS</sequence>
<dbReference type="SUPFAM" id="SSF46955">
    <property type="entry name" value="Putative DNA-binding domain"/>
    <property type="match status" value="1"/>
</dbReference>
<evidence type="ECO:0000256" key="5">
    <source>
        <dbReference type="ARBA" id="ARBA00023163"/>
    </source>
</evidence>
<dbReference type="InterPro" id="IPR047057">
    <property type="entry name" value="MerR_fam"/>
</dbReference>
<dbReference type="InterPro" id="IPR011789">
    <property type="entry name" value="CueR"/>
</dbReference>
<feature type="coiled-coil region" evidence="6">
    <location>
        <begin position="81"/>
        <end position="108"/>
    </location>
</feature>
<reference evidence="9" key="1">
    <citation type="journal article" date="2019" name="Int. J. Syst. Evol. Microbiol.">
        <title>The Global Catalogue of Microorganisms (GCM) 10K type strain sequencing project: providing services to taxonomists for standard genome sequencing and annotation.</title>
        <authorList>
            <consortium name="The Broad Institute Genomics Platform"/>
            <consortium name="The Broad Institute Genome Sequencing Center for Infectious Disease"/>
            <person name="Wu L."/>
            <person name="Ma J."/>
        </authorList>
    </citation>
    <scope>NUCLEOTIDE SEQUENCE [LARGE SCALE GENOMIC DNA]</scope>
    <source>
        <strain evidence="9">CCM 8875</strain>
    </source>
</reference>
<dbReference type="Pfam" id="PF09278">
    <property type="entry name" value="MerR-DNA-bind"/>
    <property type="match status" value="1"/>
</dbReference>
<dbReference type="SMART" id="SM00422">
    <property type="entry name" value="HTH_MERR"/>
    <property type="match status" value="1"/>
</dbReference>
<dbReference type="PANTHER" id="PTHR30204:SF94">
    <property type="entry name" value="HEAVY METAL-DEPENDENT TRANSCRIPTIONAL REGULATOR HI_0293-RELATED"/>
    <property type="match status" value="1"/>
</dbReference>
<dbReference type="EMBL" id="JBHTOQ010000016">
    <property type="protein sequence ID" value="MFD1480987.1"/>
    <property type="molecule type" value="Genomic_DNA"/>
</dbReference>
<dbReference type="PRINTS" id="PR00040">
    <property type="entry name" value="HTHMERR"/>
</dbReference>
<evidence type="ECO:0000256" key="3">
    <source>
        <dbReference type="ARBA" id="ARBA00023015"/>
    </source>
</evidence>
<organism evidence="8 9">
    <name type="scientific">Paracoccus nototheniae</name>
    <dbReference type="NCBI Taxonomy" id="2489002"/>
    <lineage>
        <taxon>Bacteria</taxon>
        <taxon>Pseudomonadati</taxon>
        <taxon>Pseudomonadota</taxon>
        <taxon>Alphaproteobacteria</taxon>
        <taxon>Rhodobacterales</taxon>
        <taxon>Paracoccaceae</taxon>
        <taxon>Paracoccus</taxon>
    </lineage>
</organism>
<dbReference type="InterPro" id="IPR015358">
    <property type="entry name" value="Tscrpt_reg_MerR_DNA-bd"/>
</dbReference>
<proteinExistence type="predicted"/>
<evidence type="ECO:0000256" key="4">
    <source>
        <dbReference type="ARBA" id="ARBA00023125"/>
    </source>
</evidence>
<dbReference type="PROSITE" id="PS00552">
    <property type="entry name" value="HTH_MERR_1"/>
    <property type="match status" value="1"/>
</dbReference>
<keyword evidence="2" id="KW-0963">Cytoplasm</keyword>
<name>A0ABW4DV19_9RHOB</name>